<evidence type="ECO:0000313" key="4">
    <source>
        <dbReference type="Proteomes" id="UP000823844"/>
    </source>
</evidence>
<comment type="similarity">
    <text evidence="1">Belongs to the glycosyl hydrolase 25 family.</text>
</comment>
<dbReference type="AlphaFoldDB" id="A0A9E2KPU8"/>
<keyword evidence="2" id="KW-0812">Transmembrane</keyword>
<reference evidence="3" key="1">
    <citation type="journal article" date="2021" name="PeerJ">
        <title>Extensive microbial diversity within the chicken gut microbiome revealed by metagenomics and culture.</title>
        <authorList>
            <person name="Gilroy R."/>
            <person name="Ravi A."/>
            <person name="Getino M."/>
            <person name="Pursley I."/>
            <person name="Horton D.L."/>
            <person name="Alikhan N.F."/>
            <person name="Baker D."/>
            <person name="Gharbi K."/>
            <person name="Hall N."/>
            <person name="Watson M."/>
            <person name="Adriaenssens E.M."/>
            <person name="Foster-Nyarko E."/>
            <person name="Jarju S."/>
            <person name="Secka A."/>
            <person name="Antonio M."/>
            <person name="Oren A."/>
            <person name="Chaudhuri R.R."/>
            <person name="La Ragione R."/>
            <person name="Hildebrand F."/>
            <person name="Pallen M.J."/>
        </authorList>
    </citation>
    <scope>NUCLEOTIDE SEQUENCE</scope>
    <source>
        <strain evidence="3">F6-686</strain>
    </source>
</reference>
<dbReference type="Pfam" id="PF01183">
    <property type="entry name" value="Glyco_hydro_25"/>
    <property type="match status" value="1"/>
</dbReference>
<evidence type="ECO:0000256" key="2">
    <source>
        <dbReference type="SAM" id="Phobius"/>
    </source>
</evidence>
<name>A0A9E2KPU8_9LACO</name>
<evidence type="ECO:0000256" key="1">
    <source>
        <dbReference type="ARBA" id="ARBA00010646"/>
    </source>
</evidence>
<keyword evidence="2" id="KW-1133">Transmembrane helix</keyword>
<dbReference type="PANTHER" id="PTHR34135:SF2">
    <property type="entry name" value="LYSOZYME"/>
    <property type="match status" value="1"/>
</dbReference>
<dbReference type="Gene3D" id="3.20.20.80">
    <property type="entry name" value="Glycosidases"/>
    <property type="match status" value="1"/>
</dbReference>
<dbReference type="GO" id="GO:0009253">
    <property type="term" value="P:peptidoglycan catabolic process"/>
    <property type="evidence" value="ECO:0007669"/>
    <property type="project" value="InterPro"/>
</dbReference>
<evidence type="ECO:0000313" key="3">
    <source>
        <dbReference type="EMBL" id="MBU3827889.1"/>
    </source>
</evidence>
<dbReference type="InterPro" id="IPR002053">
    <property type="entry name" value="Glyco_hydro_25"/>
</dbReference>
<feature type="transmembrane region" description="Helical" evidence="2">
    <location>
        <begin position="12"/>
        <end position="31"/>
    </location>
</feature>
<comment type="caution">
    <text evidence="3">The sequence shown here is derived from an EMBL/GenBank/DDBJ whole genome shotgun (WGS) entry which is preliminary data.</text>
</comment>
<dbReference type="GO" id="GO:0003796">
    <property type="term" value="F:lysozyme activity"/>
    <property type="evidence" value="ECO:0007669"/>
    <property type="project" value="InterPro"/>
</dbReference>
<accession>A0A9E2KPU8</accession>
<keyword evidence="2" id="KW-0472">Membrane</keyword>
<dbReference type="PROSITE" id="PS51257">
    <property type="entry name" value="PROKAR_LIPOPROTEIN"/>
    <property type="match status" value="1"/>
</dbReference>
<reference evidence="3" key="2">
    <citation type="submission" date="2021-04" db="EMBL/GenBank/DDBJ databases">
        <authorList>
            <person name="Gilroy R."/>
        </authorList>
    </citation>
    <scope>NUCLEOTIDE SEQUENCE</scope>
    <source>
        <strain evidence="3">F6-686</strain>
    </source>
</reference>
<dbReference type="GO" id="GO:0016052">
    <property type="term" value="P:carbohydrate catabolic process"/>
    <property type="evidence" value="ECO:0007669"/>
    <property type="project" value="TreeGrafter"/>
</dbReference>
<dbReference type="PANTHER" id="PTHR34135">
    <property type="entry name" value="LYSOZYME"/>
    <property type="match status" value="1"/>
</dbReference>
<protein>
    <submittedName>
        <fullName evidence="3">Lysozyme</fullName>
    </submittedName>
</protein>
<sequence length="235" mass="26945">MKRFGHKFTLPLILTALVLAIACLFIGFLNLKKQTTLPSNSNTSAIGIELNQEFDYIDLHQLQDNGISFVYLRSTQGRSYFDDNFLSYRDQIQGTNLAFGSEIYFSNESTARQQYEFFIKKVGLNTGSLPILLQPVTDNLSKSYLKSMAKLVRLFQNCQKKVMVAVSYHYHSYFPANTKFLTDGKKEPNKINYSFWRYTTKGRVKGVAGLDNNVTMYSYNGSVAQYKQRYGQLTQ</sequence>
<dbReference type="EMBL" id="JAHLFT010000024">
    <property type="protein sequence ID" value="MBU3827889.1"/>
    <property type="molecule type" value="Genomic_DNA"/>
</dbReference>
<organism evidence="3 4">
    <name type="scientific">Candidatus Lactobacillus pullistercoris</name>
    <dbReference type="NCBI Taxonomy" id="2838636"/>
    <lineage>
        <taxon>Bacteria</taxon>
        <taxon>Bacillati</taxon>
        <taxon>Bacillota</taxon>
        <taxon>Bacilli</taxon>
        <taxon>Lactobacillales</taxon>
        <taxon>Lactobacillaceae</taxon>
        <taxon>Lactobacillus</taxon>
    </lineage>
</organism>
<gene>
    <name evidence="3" type="ORF">H9806_01835</name>
</gene>
<dbReference type="GO" id="GO:0016998">
    <property type="term" value="P:cell wall macromolecule catabolic process"/>
    <property type="evidence" value="ECO:0007669"/>
    <property type="project" value="InterPro"/>
</dbReference>
<dbReference type="SUPFAM" id="SSF51445">
    <property type="entry name" value="(Trans)glycosidases"/>
    <property type="match status" value="1"/>
</dbReference>
<dbReference type="Proteomes" id="UP000823844">
    <property type="component" value="Unassembled WGS sequence"/>
</dbReference>
<proteinExistence type="inferred from homology"/>
<dbReference type="InterPro" id="IPR017853">
    <property type="entry name" value="GH"/>
</dbReference>